<dbReference type="GO" id="GO:0005634">
    <property type="term" value="C:nucleus"/>
    <property type="evidence" value="ECO:0007669"/>
    <property type="project" value="TreeGrafter"/>
</dbReference>
<dbReference type="GeneID" id="105360449"/>
<dbReference type="AlphaFoldDB" id="A0AAJ6YCQ5"/>
<proteinExistence type="predicted"/>
<dbReference type="InterPro" id="IPR033490">
    <property type="entry name" value="LRP130"/>
</dbReference>
<dbReference type="InterPro" id="IPR002885">
    <property type="entry name" value="PPR_rpt"/>
</dbReference>
<evidence type="ECO:0000313" key="2">
    <source>
        <dbReference type="Proteomes" id="UP000695007"/>
    </source>
</evidence>
<feature type="repeat" description="PPR" evidence="1">
    <location>
        <begin position="219"/>
        <end position="253"/>
    </location>
</feature>
<dbReference type="GO" id="GO:0003730">
    <property type="term" value="F:mRNA 3'-UTR binding"/>
    <property type="evidence" value="ECO:0007669"/>
    <property type="project" value="TreeGrafter"/>
</dbReference>
<sequence>MSKILHTTKFIRKLKIGDWRWPSPPIQRTHCDILLQRNWRTRSLCTVTNDRYNAKNYAKQLDVKENTNYNVHEQLNKIAEKIKFSGHILKSDVEQILNTVIKNGTLTQMQALLLLRTCNYFTFYENLKTRTTLCNNVWSTIKTLDVKLDINCYNALILVYLENNIDFSPNDILTELKEKNIQPNYLTYQRFVDQYCRKGDIVGVTKILEIMNNENIPINETIFNSLIQGHSVFGNDSNALNILNIMKKAGIDPTSSTYANILCIHAKNGKIDDIRSVLQECKERRIHFMNTDILNVIYTLAVNKHSEYIEETRKLVISDLDVETLVKYCGILKQEKIDARAFENAVYFSYQNDKPDFVIPLFEELKELGGDVREHYFFPYMVYNSKKNNLHGTLDILRIMFCKFNIKPSIRTLINFVIPNIMEPPEKIIRILESYNISFTRSANAVLFHLLQQNKLEKACSFISQTTHAYKPKQLIDNLTNALNTTKDIKSFMKIVDYNYNTLKNDSEKFKDDFSREMNGETFVLTQLNDIINKISNVHGHIAIKEMLGYMCKHNLKLNDAVADKMKAYLGQYIDQTTTFFLQKLKSNVQEESENVKTAIGNKDTKTVKHLIQKLEEEQINVPPAFAENIINFFAKIGDFKEVEKWLQIISKDEDLYKMDSDTIMHCVNMYLKNKNLDDASKVLKYPCLKKSQFLGTECMNAFDSLCFRHPDRVMEVFKTNKKDYAMELYKFMSENHNILLQKFILYKFFIDHEDADSLQQVTDLAVKIIGEKKALHELAIAFSECNRIQQAKKIFMIDGIISSHAIEQTVELYLKKKEDHNLENLCMTLNGLYEHVDDLFFKLIKLYEQNKQFDKCRNLWTKLQDDSNTTSFFLLNKLEQRLNKNYSPTNSLDNDVEKANKQQLKTEEMYERLSVITNHVNNNNIDKAIQQINLFLDDTNKLKHNESFLNIVTNVVVKLVEADDLRTSAELANKLMNTTTEIINSLLNDNDKKDEMHGPLNAIWLKLFIEDNPEADDIWNSYLKKSVFHAFGALDLLNYLNLSEKFPDLCEKVMDNTTLQLRFKNRFLTQSCTILLKSENTKKFELVYNCLLHGVKILKYSELNKKILASLDNNLKDGLSVESLRDESERLKQMAI</sequence>
<dbReference type="InterPro" id="IPR011990">
    <property type="entry name" value="TPR-like_helical_dom_sf"/>
</dbReference>
<keyword evidence="2" id="KW-1185">Reference proteome</keyword>
<protein>
    <submittedName>
        <fullName evidence="3">Uncharacterized protein LOC105360449</fullName>
    </submittedName>
</protein>
<reference evidence="3" key="1">
    <citation type="submission" date="2025-08" db="UniProtKB">
        <authorList>
            <consortium name="RefSeq"/>
        </authorList>
    </citation>
    <scope>IDENTIFICATION</scope>
</reference>
<evidence type="ECO:0000256" key="1">
    <source>
        <dbReference type="PROSITE-ProRule" id="PRU00708"/>
    </source>
</evidence>
<dbReference type="RefSeq" id="XP_011495646.1">
    <property type="nucleotide sequence ID" value="XM_011497344.1"/>
</dbReference>
<name>A0AAJ6YCQ5_9HYME</name>
<evidence type="ECO:0000313" key="3">
    <source>
        <dbReference type="RefSeq" id="XP_011495646.1"/>
    </source>
</evidence>
<dbReference type="PANTHER" id="PTHR46669:SF1">
    <property type="entry name" value="LEUCINE-RICH PPR MOTIF-CONTAINING PROTEIN, MITOCHONDRIAL"/>
    <property type="match status" value="1"/>
</dbReference>
<gene>
    <name evidence="3" type="primary">LOC105360449</name>
</gene>
<dbReference type="GO" id="GO:0005739">
    <property type="term" value="C:mitochondrion"/>
    <property type="evidence" value="ECO:0007669"/>
    <property type="project" value="TreeGrafter"/>
</dbReference>
<dbReference type="KEGG" id="csol:105360449"/>
<organism evidence="2 3">
    <name type="scientific">Ceratosolen solmsi marchali</name>
    <dbReference type="NCBI Taxonomy" id="326594"/>
    <lineage>
        <taxon>Eukaryota</taxon>
        <taxon>Metazoa</taxon>
        <taxon>Ecdysozoa</taxon>
        <taxon>Arthropoda</taxon>
        <taxon>Hexapoda</taxon>
        <taxon>Insecta</taxon>
        <taxon>Pterygota</taxon>
        <taxon>Neoptera</taxon>
        <taxon>Endopterygota</taxon>
        <taxon>Hymenoptera</taxon>
        <taxon>Apocrita</taxon>
        <taxon>Proctotrupomorpha</taxon>
        <taxon>Chalcidoidea</taxon>
        <taxon>Agaonidae</taxon>
        <taxon>Agaoninae</taxon>
        <taxon>Ceratosolen</taxon>
    </lineage>
</organism>
<dbReference type="GO" id="GO:0070129">
    <property type="term" value="P:regulation of mitochondrial translation"/>
    <property type="evidence" value="ECO:0007669"/>
    <property type="project" value="TreeGrafter"/>
</dbReference>
<dbReference type="Pfam" id="PF13812">
    <property type="entry name" value="PPR_3"/>
    <property type="match status" value="2"/>
</dbReference>
<dbReference type="Gene3D" id="1.25.40.10">
    <property type="entry name" value="Tetratricopeptide repeat domain"/>
    <property type="match status" value="1"/>
</dbReference>
<dbReference type="PANTHER" id="PTHR46669">
    <property type="entry name" value="LEUCINE-RICH PPR MOTIF-CONTAINING PROTEIN, MITOCHONDRIAL"/>
    <property type="match status" value="1"/>
</dbReference>
<accession>A0AAJ6YCQ5</accession>
<dbReference type="PROSITE" id="PS51375">
    <property type="entry name" value="PPR"/>
    <property type="match status" value="1"/>
</dbReference>
<dbReference type="Proteomes" id="UP000695007">
    <property type="component" value="Unplaced"/>
</dbReference>
<dbReference type="CTD" id="35100"/>